<organism evidence="1">
    <name type="scientific">bioreactor metagenome</name>
    <dbReference type="NCBI Taxonomy" id="1076179"/>
    <lineage>
        <taxon>unclassified sequences</taxon>
        <taxon>metagenomes</taxon>
        <taxon>ecological metagenomes</taxon>
    </lineage>
</organism>
<sequence>MEFDRESLQPLYKLKIGEAGESCALYIAQRLGFPSHMLARAEKEAYNKASVVKEHSSIIIKEEKKENTVSTNKIKPEIIKTTKPLHGESFNVGDSVKVFPQKDIGIIYKTIDEKGNLIVQIKGKKQAINHKRIKLITPASQLYPDDYDFSIIFDTVENRKARHDMGRKYDPSLEVKCEDEI</sequence>
<dbReference type="AlphaFoldDB" id="A0A645FFG3"/>
<keyword evidence="1" id="KW-0255">Endonuclease</keyword>
<comment type="caution">
    <text evidence="1">The sequence shown here is derived from an EMBL/GenBank/DDBJ whole genome shotgun (WGS) entry which is preliminary data.</text>
</comment>
<reference evidence="1" key="1">
    <citation type="submission" date="2019-08" db="EMBL/GenBank/DDBJ databases">
        <authorList>
            <person name="Kucharzyk K."/>
            <person name="Murdoch R.W."/>
            <person name="Higgins S."/>
            <person name="Loffler F."/>
        </authorList>
    </citation>
    <scope>NUCLEOTIDE SEQUENCE</scope>
</reference>
<protein>
    <submittedName>
        <fullName evidence="1">Endonuclease MutS2</fullName>
        <ecNumber evidence="1">3.1.-.-</ecNumber>
    </submittedName>
</protein>
<keyword evidence="1" id="KW-0378">Hydrolase</keyword>
<evidence type="ECO:0000313" key="1">
    <source>
        <dbReference type="EMBL" id="MPN13138.1"/>
    </source>
</evidence>
<dbReference type="InterPro" id="IPR027417">
    <property type="entry name" value="P-loop_NTPase"/>
</dbReference>
<dbReference type="EC" id="3.1.-.-" evidence="1"/>
<dbReference type="GO" id="GO:0016787">
    <property type="term" value="F:hydrolase activity"/>
    <property type="evidence" value="ECO:0007669"/>
    <property type="project" value="UniProtKB-KW"/>
</dbReference>
<accession>A0A645FFG3</accession>
<dbReference type="EMBL" id="VSSQ01059601">
    <property type="protein sequence ID" value="MPN13138.1"/>
    <property type="molecule type" value="Genomic_DNA"/>
</dbReference>
<proteinExistence type="predicted"/>
<gene>
    <name evidence="1" type="primary">mutS2_54</name>
    <name evidence="1" type="ORF">SDC9_160458</name>
</gene>
<keyword evidence="1" id="KW-0540">Nuclease</keyword>
<dbReference type="GO" id="GO:0004519">
    <property type="term" value="F:endonuclease activity"/>
    <property type="evidence" value="ECO:0007669"/>
    <property type="project" value="UniProtKB-KW"/>
</dbReference>
<name>A0A645FFG3_9ZZZZ</name>
<dbReference type="Gene3D" id="3.40.50.300">
    <property type="entry name" value="P-loop containing nucleotide triphosphate hydrolases"/>
    <property type="match status" value="1"/>
</dbReference>